<gene>
    <name evidence="2" type="ORF">AMTR_s00010p00187450</name>
</gene>
<organism evidence="2 3">
    <name type="scientific">Amborella trichopoda</name>
    <dbReference type="NCBI Taxonomy" id="13333"/>
    <lineage>
        <taxon>Eukaryota</taxon>
        <taxon>Viridiplantae</taxon>
        <taxon>Streptophyta</taxon>
        <taxon>Embryophyta</taxon>
        <taxon>Tracheophyta</taxon>
        <taxon>Spermatophyta</taxon>
        <taxon>Magnoliopsida</taxon>
        <taxon>Amborellales</taxon>
        <taxon>Amborellaceae</taxon>
        <taxon>Amborella</taxon>
    </lineage>
</organism>
<dbReference type="Gramene" id="ERM94186">
    <property type="protein sequence ID" value="ERM94186"/>
    <property type="gene ID" value="AMTR_s00010p00187450"/>
</dbReference>
<proteinExistence type="predicted"/>
<evidence type="ECO:0000313" key="3">
    <source>
        <dbReference type="Proteomes" id="UP000017836"/>
    </source>
</evidence>
<evidence type="ECO:0000313" key="2">
    <source>
        <dbReference type="EMBL" id="ERM94186.1"/>
    </source>
</evidence>
<reference evidence="3" key="1">
    <citation type="journal article" date="2013" name="Science">
        <title>The Amborella genome and the evolution of flowering plants.</title>
        <authorList>
            <consortium name="Amborella Genome Project"/>
        </authorList>
    </citation>
    <scope>NUCLEOTIDE SEQUENCE [LARGE SCALE GENOMIC DNA]</scope>
</reference>
<dbReference type="Proteomes" id="UP000017836">
    <property type="component" value="Unassembled WGS sequence"/>
</dbReference>
<name>W1NFE4_AMBTC</name>
<accession>W1NFE4</accession>
<feature type="region of interest" description="Disordered" evidence="1">
    <location>
        <begin position="15"/>
        <end position="58"/>
    </location>
</feature>
<dbReference type="EMBL" id="KI397513">
    <property type="protein sequence ID" value="ERM94186.1"/>
    <property type="molecule type" value="Genomic_DNA"/>
</dbReference>
<evidence type="ECO:0000256" key="1">
    <source>
        <dbReference type="SAM" id="MobiDB-lite"/>
    </source>
</evidence>
<feature type="compositionally biased region" description="Gly residues" evidence="1">
    <location>
        <begin position="32"/>
        <end position="52"/>
    </location>
</feature>
<keyword evidence="3" id="KW-1185">Reference proteome</keyword>
<sequence>MCWEVGRATTRNVLGRGQGQASEGRVAVDGARWGGSNGRGEGARPGKGWGRGGEQELERGQSWVAVGSRGLRGVRAGAGDREGHVMDVGARVGEGSEGLARVRAE</sequence>
<protein>
    <submittedName>
        <fullName evidence="2">Uncharacterized protein</fullName>
    </submittedName>
</protein>
<dbReference type="AlphaFoldDB" id="W1NFE4"/>
<dbReference type="HOGENOM" id="CLU_2240199_0_0_1"/>